<dbReference type="EMBL" id="SMFX01000001">
    <property type="protein sequence ID" value="TCK18199.1"/>
    <property type="molecule type" value="Genomic_DNA"/>
</dbReference>
<dbReference type="InterPro" id="IPR013783">
    <property type="entry name" value="Ig-like_fold"/>
</dbReference>
<comment type="caution">
    <text evidence="3">The sequence shown here is derived from an EMBL/GenBank/DDBJ whole genome shotgun (WGS) entry which is preliminary data.</text>
</comment>
<keyword evidence="4" id="KW-1185">Reference proteome</keyword>
<sequence length="568" mass="58768">MLQRIIPVTLKALLAIILASQLFACGGGSVNEDISQVVPEAVISGSVGDGPIVGATLNIYDNSGKLIQTETSDNSARYSARIKAKGNAYPLTIEVTDGIDLVTGRAPDFKLVSVVAYPSEKWVNINPYTTLIVEAARSMSGGLNEQNITTVKAAVVDQLNFGLDPSLVADPFRTEITDNNIANIIKASEALGEMIRRARDNLMATGTVNNADDVVMAIADDMSDGTLDGLGGNRASSRITAVAIITSAQVLIESLTNSLRVDGASATDKLDASILTTRPTSVNMTSDVTLNPGMLQQTRATIAAARILAPGIELTTVADMLDLVQAGSLPSDVDQILPVNSRQYLDQAIALTTSATDEQLVSVNDAMGSDPAGSSDGTTGSPPAINAVPVISGTATSSIDAGAFYRFQPSASDPEGGILTFSIVNRPVWASFNTSTGRLTGTPGSTDAGRYNDIIISVTDGTAAASLPAFSISVNSVTPTLGSVSLNWAAPVSREDGNALAVGEIAGYTLYYGTAPGDYPNSVDISDASTTSATVTGLPLGTYYFVLTTTDISGLESGYSSVATRTIQ</sequence>
<dbReference type="InterPro" id="IPR003961">
    <property type="entry name" value="FN3_dom"/>
</dbReference>
<evidence type="ECO:0000256" key="1">
    <source>
        <dbReference type="SAM" id="SignalP"/>
    </source>
</evidence>
<name>A0A4R1HFX5_9GAMM</name>
<feature type="domain" description="Fibronectin type-III" evidence="2">
    <location>
        <begin position="468"/>
        <end position="568"/>
    </location>
</feature>
<dbReference type="AlphaFoldDB" id="A0A4R1HFX5"/>
<dbReference type="PROSITE" id="PS50853">
    <property type="entry name" value="FN3"/>
    <property type="match status" value="1"/>
</dbReference>
<dbReference type="InterPro" id="IPR036116">
    <property type="entry name" value="FN3_sf"/>
</dbReference>
<gene>
    <name evidence="3" type="ORF">DFR30_1474</name>
</gene>
<accession>A0A4R1HFX5</accession>
<proteinExistence type="predicted"/>
<dbReference type="GO" id="GO:0005509">
    <property type="term" value="F:calcium ion binding"/>
    <property type="evidence" value="ECO:0007669"/>
    <property type="project" value="InterPro"/>
</dbReference>
<dbReference type="InterPro" id="IPR015919">
    <property type="entry name" value="Cadherin-like_sf"/>
</dbReference>
<dbReference type="SUPFAM" id="SSF49265">
    <property type="entry name" value="Fibronectin type III"/>
    <property type="match status" value="1"/>
</dbReference>
<protein>
    <submittedName>
        <fullName evidence="3">Putative Ig domain-containing protein</fullName>
    </submittedName>
</protein>
<evidence type="ECO:0000259" key="2">
    <source>
        <dbReference type="PROSITE" id="PS50853"/>
    </source>
</evidence>
<dbReference type="RefSeq" id="WP_165869130.1">
    <property type="nucleotide sequence ID" value="NZ_SMFX01000001.1"/>
</dbReference>
<evidence type="ECO:0000313" key="4">
    <source>
        <dbReference type="Proteomes" id="UP000295707"/>
    </source>
</evidence>
<dbReference type="Pfam" id="PF05345">
    <property type="entry name" value="He_PIG"/>
    <property type="match status" value="1"/>
</dbReference>
<organism evidence="3 4">
    <name type="scientific">Thiogranum longum</name>
    <dbReference type="NCBI Taxonomy" id="1537524"/>
    <lineage>
        <taxon>Bacteria</taxon>
        <taxon>Pseudomonadati</taxon>
        <taxon>Pseudomonadota</taxon>
        <taxon>Gammaproteobacteria</taxon>
        <taxon>Chromatiales</taxon>
        <taxon>Ectothiorhodospiraceae</taxon>
        <taxon>Thiogranum</taxon>
    </lineage>
</organism>
<dbReference type="GO" id="GO:0016020">
    <property type="term" value="C:membrane"/>
    <property type="evidence" value="ECO:0007669"/>
    <property type="project" value="InterPro"/>
</dbReference>
<dbReference type="SUPFAM" id="SSF49313">
    <property type="entry name" value="Cadherin-like"/>
    <property type="match status" value="1"/>
</dbReference>
<keyword evidence="1" id="KW-0732">Signal</keyword>
<reference evidence="3 4" key="1">
    <citation type="submission" date="2019-03" db="EMBL/GenBank/DDBJ databases">
        <title>Genomic Encyclopedia of Type Strains, Phase IV (KMG-IV): sequencing the most valuable type-strain genomes for metagenomic binning, comparative biology and taxonomic classification.</title>
        <authorList>
            <person name="Goeker M."/>
        </authorList>
    </citation>
    <scope>NUCLEOTIDE SEQUENCE [LARGE SCALE GENOMIC DNA]</scope>
    <source>
        <strain evidence="3 4">DSM 19610</strain>
    </source>
</reference>
<dbReference type="Proteomes" id="UP000295707">
    <property type="component" value="Unassembled WGS sequence"/>
</dbReference>
<dbReference type="Gene3D" id="2.60.40.10">
    <property type="entry name" value="Immunoglobulins"/>
    <property type="match status" value="2"/>
</dbReference>
<evidence type="ECO:0000313" key="3">
    <source>
        <dbReference type="EMBL" id="TCK18199.1"/>
    </source>
</evidence>
<feature type="signal peptide" evidence="1">
    <location>
        <begin position="1"/>
        <end position="24"/>
    </location>
</feature>
<dbReference type="CDD" id="cd00063">
    <property type="entry name" value="FN3"/>
    <property type="match status" value="1"/>
</dbReference>
<feature type="chain" id="PRO_5020658527" evidence="1">
    <location>
        <begin position="25"/>
        <end position="568"/>
    </location>
</feature>